<organism evidence="3 4">
    <name type="scientific">Polytolypa hystricis (strain UAMH7299)</name>
    <dbReference type="NCBI Taxonomy" id="1447883"/>
    <lineage>
        <taxon>Eukaryota</taxon>
        <taxon>Fungi</taxon>
        <taxon>Dikarya</taxon>
        <taxon>Ascomycota</taxon>
        <taxon>Pezizomycotina</taxon>
        <taxon>Eurotiomycetes</taxon>
        <taxon>Eurotiomycetidae</taxon>
        <taxon>Onygenales</taxon>
        <taxon>Onygenales incertae sedis</taxon>
        <taxon>Polytolypa</taxon>
    </lineage>
</organism>
<comment type="caution">
    <text evidence="3">The sequence shown here is derived from an EMBL/GenBank/DDBJ whole genome shotgun (WGS) entry which is preliminary data.</text>
</comment>
<dbReference type="SUPFAM" id="SSF56317">
    <property type="entry name" value="Carbon-nitrogen hydrolase"/>
    <property type="match status" value="1"/>
</dbReference>
<dbReference type="InterPro" id="IPR039703">
    <property type="entry name" value="Nta1"/>
</dbReference>
<dbReference type="GO" id="GO:0070773">
    <property type="term" value="F:protein-N-terminal glutamine amidohydrolase activity"/>
    <property type="evidence" value="ECO:0007669"/>
    <property type="project" value="InterPro"/>
</dbReference>
<dbReference type="GO" id="GO:0030163">
    <property type="term" value="P:protein catabolic process"/>
    <property type="evidence" value="ECO:0007669"/>
    <property type="project" value="TreeGrafter"/>
</dbReference>
<feature type="domain" description="CN hydrolase" evidence="2">
    <location>
        <begin position="1"/>
        <end position="282"/>
    </location>
</feature>
<dbReference type="EMBL" id="PDNA01000212">
    <property type="protein sequence ID" value="PGH03350.1"/>
    <property type="molecule type" value="Genomic_DNA"/>
</dbReference>
<evidence type="ECO:0000313" key="4">
    <source>
        <dbReference type="Proteomes" id="UP000224634"/>
    </source>
</evidence>
<dbReference type="Proteomes" id="UP000224634">
    <property type="component" value="Unassembled WGS sequence"/>
</dbReference>
<dbReference type="AlphaFoldDB" id="A0A2B7X3B8"/>
<accession>A0A2B7X3B8</accession>
<evidence type="ECO:0000259" key="2">
    <source>
        <dbReference type="PROSITE" id="PS50263"/>
    </source>
</evidence>
<dbReference type="PANTHER" id="PTHR11750:SF26">
    <property type="entry name" value="PROTEIN N-TERMINAL AMIDASE"/>
    <property type="match status" value="1"/>
</dbReference>
<reference evidence="3 4" key="1">
    <citation type="submission" date="2017-10" db="EMBL/GenBank/DDBJ databases">
        <title>Comparative genomics in systemic dimorphic fungi from Ajellomycetaceae.</title>
        <authorList>
            <person name="Munoz J.F."/>
            <person name="Mcewen J.G."/>
            <person name="Clay O.K."/>
            <person name="Cuomo C.A."/>
        </authorList>
    </citation>
    <scope>NUCLEOTIDE SEQUENCE [LARGE SCALE GENOMIC DNA]</scope>
    <source>
        <strain evidence="3 4">UAMH7299</strain>
    </source>
</reference>
<sequence>MRIATLQFSPLLGDVKGNIRRADQVLAKGLEERRDGGEVGGLDLLVLPEMAFSGYNFSSTSTIKPHLEPTAAGRSAEWARSTARRLGCVVCVGYPEIAEPDHSPASPSNDAGVAADVKEENSATAVAVEEVEGKRFNSLLIVDKTGETLLNYQKRFLYYTDERWAEEGRNGEGFFALPAVARERHEGITASSNIVDGKESPFSNTYTSTSTLLPLSQSNHANHTPSSSSETPTTHHIPTSVGICMDINPYKFTAPWTAFEFAHQVQTRRSKLVILSMAWLTLLEREELNGSVLAGRRPDMDTFQYWIQRFWPLVTGGRDRDGDDGGEGEGGVQETILVFANRAGEEEGLEGKDAARYAGTSCVLGIRRPLRKKAVVPKPNEKSQERDNGGEDAGKESSSSDGELEVESSPLGDVEIVVWDMLGRAEEGVCYVDTALEPKSVFKVARPSH</sequence>
<dbReference type="PANTHER" id="PTHR11750">
    <property type="entry name" value="PROTEIN N-TERMINAL AMIDASE"/>
    <property type="match status" value="1"/>
</dbReference>
<dbReference type="STRING" id="1447883.A0A2B7X3B8"/>
<feature type="region of interest" description="Disordered" evidence="1">
    <location>
        <begin position="374"/>
        <end position="409"/>
    </location>
</feature>
<gene>
    <name evidence="3" type="ORF">AJ80_08710</name>
</gene>
<dbReference type="InterPro" id="IPR003010">
    <property type="entry name" value="C-N_Hydrolase"/>
</dbReference>
<feature type="compositionally biased region" description="Basic and acidic residues" evidence="1">
    <location>
        <begin position="379"/>
        <end position="395"/>
    </location>
</feature>
<dbReference type="Gene3D" id="3.60.110.10">
    <property type="entry name" value="Carbon-nitrogen hydrolase"/>
    <property type="match status" value="1"/>
</dbReference>
<protein>
    <recommendedName>
        <fullName evidence="2">CN hydrolase domain-containing protein</fullName>
    </recommendedName>
</protein>
<dbReference type="GO" id="GO:0008418">
    <property type="term" value="F:protein-N-terminal asparagine amidohydrolase activity"/>
    <property type="evidence" value="ECO:0007669"/>
    <property type="project" value="InterPro"/>
</dbReference>
<keyword evidence="4" id="KW-1185">Reference proteome</keyword>
<proteinExistence type="predicted"/>
<dbReference type="PROSITE" id="PS50263">
    <property type="entry name" value="CN_HYDROLASE"/>
    <property type="match status" value="1"/>
</dbReference>
<dbReference type="OrthoDB" id="201515at2759"/>
<name>A0A2B7X3B8_POLH7</name>
<feature type="region of interest" description="Disordered" evidence="1">
    <location>
        <begin position="215"/>
        <end position="235"/>
    </location>
</feature>
<evidence type="ECO:0000313" key="3">
    <source>
        <dbReference type="EMBL" id="PGH03350.1"/>
    </source>
</evidence>
<evidence type="ECO:0000256" key="1">
    <source>
        <dbReference type="SAM" id="MobiDB-lite"/>
    </source>
</evidence>
<dbReference type="InterPro" id="IPR036526">
    <property type="entry name" value="C-N_Hydrolase_sf"/>
</dbReference>